<dbReference type="EMBL" id="BANR01000010">
    <property type="protein sequence ID" value="GAC49110.1"/>
    <property type="molecule type" value="Genomic_DNA"/>
</dbReference>
<evidence type="ECO:0000256" key="1">
    <source>
        <dbReference type="SAM" id="MobiDB-lite"/>
    </source>
</evidence>
<dbReference type="Proteomes" id="UP000010988">
    <property type="component" value="Unassembled WGS sequence"/>
</dbReference>
<evidence type="ECO:0000313" key="2">
    <source>
        <dbReference type="EMBL" id="GAC49110.1"/>
    </source>
</evidence>
<evidence type="ECO:0000313" key="3">
    <source>
        <dbReference type="Proteomes" id="UP000010988"/>
    </source>
</evidence>
<dbReference type="eggNOG" id="ENOG5031VYB">
    <property type="taxonomic scope" value="Bacteria"/>
</dbReference>
<comment type="caution">
    <text evidence="2">The sequence shown here is derived from an EMBL/GenBank/DDBJ whole genome shotgun (WGS) entry which is preliminary data.</text>
</comment>
<proteinExistence type="predicted"/>
<accession>L7KJR7</accession>
<reference evidence="2 3" key="1">
    <citation type="submission" date="2012-12" db="EMBL/GenBank/DDBJ databases">
        <title>Whole genome shotgun sequence of Gordonia aichiensis NBRC 108223.</title>
        <authorList>
            <person name="Isaki-Nakamura S."/>
            <person name="Hosoyama A."/>
            <person name="Tsuchikane K."/>
            <person name="Ando Y."/>
            <person name="Baba S."/>
            <person name="Ohji S."/>
            <person name="Hamada M."/>
            <person name="Tamura T."/>
            <person name="Yamazoe A."/>
            <person name="Yamazaki S."/>
            <person name="Fujita N."/>
        </authorList>
    </citation>
    <scope>NUCLEOTIDE SEQUENCE [LARGE SCALE GENOMIC DNA]</scope>
    <source>
        <strain evidence="2 3">NBRC 108223</strain>
    </source>
</reference>
<gene>
    <name evidence="2" type="ORF">GOACH_10_00780</name>
</gene>
<name>L7KJR7_9ACTN</name>
<protein>
    <submittedName>
        <fullName evidence="2">Uncharacterized protein</fullName>
    </submittedName>
</protein>
<organism evidence="2 3">
    <name type="scientific">Gordonia aichiensis NBRC 108223</name>
    <dbReference type="NCBI Taxonomy" id="1220583"/>
    <lineage>
        <taxon>Bacteria</taxon>
        <taxon>Bacillati</taxon>
        <taxon>Actinomycetota</taxon>
        <taxon>Actinomycetes</taxon>
        <taxon>Mycobacteriales</taxon>
        <taxon>Gordoniaceae</taxon>
        <taxon>Gordonia</taxon>
    </lineage>
</organism>
<sequence length="326" mass="35383">MDNLWSAALLWTATVTRQAITLSVQRMGRRNHKSPKPTVGGHTRNSTTGSGRQYHAATRRRLNRIPWAAAGVPDLRVALVDAFRGIAEEWAGHILPTGARMLDAMDRADRHRNGLLELTDEEYVDLAEEYCDAVDLYTLLRGLLGRADTSAEVLTRVSPIWVPEAITESASTDDVANIGVLGELGSAGLLVFEKPLTRMTEGPLPNGIVTPTVDVDAVLWWSHAEFADIGVGGACTEEDTAGCTSFEVQPLTRSRDLQGLRGDAWRLSVLTEVTNYSVDPTDDMSSAKSGRPLFEMLGKLGVALEHGAIRVSEESGTPTMRFDDAA</sequence>
<keyword evidence="3" id="KW-1185">Reference proteome</keyword>
<feature type="region of interest" description="Disordered" evidence="1">
    <location>
        <begin position="26"/>
        <end position="55"/>
    </location>
</feature>
<dbReference type="AlphaFoldDB" id="L7KJR7"/>